<dbReference type="PANTHER" id="PTHR45694:SF18">
    <property type="entry name" value="GLUTAREDOXIN-1-RELATED"/>
    <property type="match status" value="1"/>
</dbReference>
<organism evidence="7 8">
    <name type="scientific">Kaistia geumhonensis</name>
    <dbReference type="NCBI Taxonomy" id="410839"/>
    <lineage>
        <taxon>Bacteria</taxon>
        <taxon>Pseudomonadati</taxon>
        <taxon>Pseudomonadota</taxon>
        <taxon>Alphaproteobacteria</taxon>
        <taxon>Hyphomicrobiales</taxon>
        <taxon>Kaistiaceae</taxon>
        <taxon>Kaistia</taxon>
    </lineage>
</organism>
<evidence type="ECO:0000256" key="2">
    <source>
        <dbReference type="ARBA" id="ARBA00007787"/>
    </source>
</evidence>
<dbReference type="InterPro" id="IPR036249">
    <property type="entry name" value="Thioredoxin-like_sf"/>
</dbReference>
<evidence type="ECO:0000256" key="3">
    <source>
        <dbReference type="ARBA" id="ARBA00022448"/>
    </source>
</evidence>
<keyword evidence="5" id="KW-0963">Cytoplasm</keyword>
<dbReference type="RefSeq" id="WP_266278386.1">
    <property type="nucleotide sequence ID" value="NZ_JAPKNF010000001.1"/>
</dbReference>
<dbReference type="PRINTS" id="PR00160">
    <property type="entry name" value="GLUTAREDOXIN"/>
</dbReference>
<evidence type="ECO:0000256" key="4">
    <source>
        <dbReference type="ARBA" id="ARBA00022982"/>
    </source>
</evidence>
<keyword evidence="3 5" id="KW-0813">Transport</keyword>
<dbReference type="NCBIfam" id="TIGR02181">
    <property type="entry name" value="GRX_bact"/>
    <property type="match status" value="1"/>
</dbReference>
<evidence type="ECO:0000313" key="8">
    <source>
        <dbReference type="Proteomes" id="UP001223743"/>
    </source>
</evidence>
<evidence type="ECO:0000256" key="5">
    <source>
        <dbReference type="RuleBase" id="RU364065"/>
    </source>
</evidence>
<comment type="caution">
    <text evidence="7">The sequence shown here is derived from an EMBL/GenBank/DDBJ whole genome shotgun (WGS) entry which is preliminary data.</text>
</comment>
<dbReference type="EMBL" id="JAUSWJ010000001">
    <property type="protein sequence ID" value="MDQ0517424.1"/>
    <property type="molecule type" value="Genomic_DNA"/>
</dbReference>
<comment type="similarity">
    <text evidence="2 5">Belongs to the glutaredoxin family.</text>
</comment>
<evidence type="ECO:0000256" key="1">
    <source>
        <dbReference type="ARBA" id="ARBA00002549"/>
    </source>
</evidence>
<feature type="domain" description="Glutaredoxin" evidence="6">
    <location>
        <begin position="4"/>
        <end position="64"/>
    </location>
</feature>
<dbReference type="SUPFAM" id="SSF52833">
    <property type="entry name" value="Thioredoxin-like"/>
    <property type="match status" value="1"/>
</dbReference>
<sequence>MADVTIYTRQGCGYCVAAKRLLDTKKAAYTEIDATGNPALRQEMVERASGRNTFPQIFIGATHVGGCDDLYALDGEGKLDALLAS</sequence>
<dbReference type="Proteomes" id="UP001223743">
    <property type="component" value="Unassembled WGS sequence"/>
</dbReference>
<dbReference type="PANTHER" id="PTHR45694">
    <property type="entry name" value="GLUTAREDOXIN 2"/>
    <property type="match status" value="1"/>
</dbReference>
<dbReference type="PROSITE" id="PS51354">
    <property type="entry name" value="GLUTAREDOXIN_2"/>
    <property type="match status" value="1"/>
</dbReference>
<proteinExistence type="inferred from homology"/>
<keyword evidence="5" id="KW-0676">Redox-active center</keyword>
<reference evidence="7 8" key="1">
    <citation type="submission" date="2023-07" db="EMBL/GenBank/DDBJ databases">
        <title>Genomic Encyclopedia of Type Strains, Phase IV (KMG-IV): sequencing the most valuable type-strain genomes for metagenomic binning, comparative biology and taxonomic classification.</title>
        <authorList>
            <person name="Goeker M."/>
        </authorList>
    </citation>
    <scope>NUCLEOTIDE SEQUENCE [LARGE SCALE GENOMIC DNA]</scope>
    <source>
        <strain evidence="7 8">B1-1</strain>
    </source>
</reference>
<dbReference type="Gene3D" id="3.40.30.10">
    <property type="entry name" value="Glutaredoxin"/>
    <property type="match status" value="1"/>
</dbReference>
<accession>A0ABU0M8X9</accession>
<comment type="function">
    <text evidence="1 5">Has a glutathione-disulfide oxidoreductase activity in the presence of NADPH and glutathione reductase. Reduces low molecular weight disulfides and proteins.</text>
</comment>
<name>A0ABU0M8X9_9HYPH</name>
<evidence type="ECO:0000313" key="7">
    <source>
        <dbReference type="EMBL" id="MDQ0517424.1"/>
    </source>
</evidence>
<dbReference type="InterPro" id="IPR014025">
    <property type="entry name" value="Glutaredoxin_subgr"/>
</dbReference>
<dbReference type="CDD" id="cd03418">
    <property type="entry name" value="GRX_GRXb_1_3_like"/>
    <property type="match status" value="1"/>
</dbReference>
<dbReference type="Pfam" id="PF00462">
    <property type="entry name" value="Glutaredoxin"/>
    <property type="match status" value="1"/>
</dbReference>
<protein>
    <recommendedName>
        <fullName evidence="5">Glutaredoxin</fullName>
    </recommendedName>
</protein>
<dbReference type="InterPro" id="IPR002109">
    <property type="entry name" value="Glutaredoxin"/>
</dbReference>
<keyword evidence="8" id="KW-1185">Reference proteome</keyword>
<dbReference type="InterPro" id="IPR011900">
    <property type="entry name" value="GRX_bact"/>
</dbReference>
<evidence type="ECO:0000259" key="6">
    <source>
        <dbReference type="Pfam" id="PF00462"/>
    </source>
</evidence>
<keyword evidence="4 5" id="KW-0249">Electron transport</keyword>
<gene>
    <name evidence="7" type="ORF">QO015_003037</name>
</gene>